<comment type="subcellular location">
    <subcellularLocation>
        <location evidence="1">Cytoplasm</location>
    </subcellularLocation>
</comment>
<dbReference type="EMBL" id="CP056068">
    <property type="protein sequence ID" value="UKJ90131.1"/>
    <property type="molecule type" value="Genomic_DNA"/>
</dbReference>
<dbReference type="InterPro" id="IPR040025">
    <property type="entry name" value="Znf622/Rei1/Reh1"/>
</dbReference>
<dbReference type="Proteomes" id="UP000244803">
    <property type="component" value="Chromosome 2"/>
</dbReference>
<keyword evidence="4" id="KW-0677">Repeat</keyword>
<keyword evidence="3" id="KW-0479">Metal-binding</keyword>
<feature type="domain" description="U1-type" evidence="6">
    <location>
        <begin position="21"/>
        <end position="55"/>
    </location>
</feature>
<dbReference type="SMART" id="SM00451">
    <property type="entry name" value="ZnF_U1"/>
    <property type="match status" value="1"/>
</dbReference>
<dbReference type="OrthoDB" id="19329at2759"/>
<dbReference type="PANTHER" id="PTHR13182">
    <property type="entry name" value="ZINC FINGER PROTEIN 622"/>
    <property type="match status" value="1"/>
</dbReference>
<dbReference type="GO" id="GO:0003676">
    <property type="term" value="F:nucleic acid binding"/>
    <property type="evidence" value="ECO:0007669"/>
    <property type="project" value="InterPro"/>
</dbReference>
<evidence type="ECO:0000256" key="1">
    <source>
        <dbReference type="ARBA" id="ARBA00004496"/>
    </source>
</evidence>
<sequence>MATTNLLFVKTKQPLAQSKPEEVKKCLTCNITFEDSSSQKAHFKSEWHLYNIKRKNSQLGPISHDDYVEIKNQLQEMISAKDEKNASRNSPNNLKTVVSKSKTGVNGVKSPEKYQKRTEFDPKRCLFNNVVSKSIDGNVKYMETHYTFFLPEKEYIADLEGLLRHLHRKIYEDNTCLYCDRLFSDQYATLHHMLAKQHHKINDDKFDQISGFYDFVNSYVNLILESGSSPKSNTDLTPSDANEDEEEWEDLFSTTSSPNRVEDLLTTYGIKKAYIMQNGNLSLPNGKEAVHRELSYVYKQNLVLRNPFSLKNKEDNFKFKKKSEKRQIILSQKQQQYRVGKRDLNVALKSYKLFVPVRQDLCFG</sequence>
<dbReference type="GO" id="GO:0030687">
    <property type="term" value="C:preribosome, large subunit precursor"/>
    <property type="evidence" value="ECO:0007669"/>
    <property type="project" value="TreeGrafter"/>
</dbReference>
<evidence type="ECO:0000256" key="3">
    <source>
        <dbReference type="ARBA" id="ARBA00022723"/>
    </source>
</evidence>
<gene>
    <name evidence="7" type="ORF">MACJ_001061</name>
</gene>
<evidence type="ECO:0000256" key="2">
    <source>
        <dbReference type="ARBA" id="ARBA00022490"/>
    </source>
</evidence>
<protein>
    <recommendedName>
        <fullName evidence="6">U1-type domain-containing protein</fullName>
    </recommendedName>
</protein>
<dbReference type="GO" id="GO:0008270">
    <property type="term" value="F:zinc ion binding"/>
    <property type="evidence" value="ECO:0007669"/>
    <property type="project" value="InterPro"/>
</dbReference>
<evidence type="ECO:0000259" key="6">
    <source>
        <dbReference type="SMART" id="SM00451"/>
    </source>
</evidence>
<dbReference type="PANTHER" id="PTHR13182:SF8">
    <property type="entry name" value="CYTOPLASMIC 60S SUBUNIT BIOGENESIS FACTOR ZNF622"/>
    <property type="match status" value="1"/>
</dbReference>
<reference evidence="7" key="1">
    <citation type="submission" date="2022-07" db="EMBL/GenBank/DDBJ databases">
        <title>Evaluation of T. orientalis genome assembly methods using nanopore sequencing and analysis of variation between genomes.</title>
        <authorList>
            <person name="Yam J."/>
            <person name="Micallef M.L."/>
            <person name="Liu M."/>
            <person name="Djordjevic S.P."/>
            <person name="Bogema D.R."/>
            <person name="Jenkins C."/>
        </authorList>
    </citation>
    <scope>NUCLEOTIDE SEQUENCE</scope>
    <source>
        <strain evidence="7">Fish Creek</strain>
    </source>
</reference>
<dbReference type="InterPro" id="IPR003604">
    <property type="entry name" value="Matrin/U1-like-C_Znf_C2H2"/>
</dbReference>
<dbReference type="GO" id="GO:0005737">
    <property type="term" value="C:cytoplasm"/>
    <property type="evidence" value="ECO:0007669"/>
    <property type="project" value="UniProtKB-SubCell"/>
</dbReference>
<dbReference type="InterPro" id="IPR041661">
    <property type="entry name" value="ZN622/Rei1/Reh1_Znf-C2H2"/>
</dbReference>
<evidence type="ECO:0000313" key="8">
    <source>
        <dbReference type="Proteomes" id="UP000244803"/>
    </source>
</evidence>
<dbReference type="GO" id="GO:0042273">
    <property type="term" value="P:ribosomal large subunit biogenesis"/>
    <property type="evidence" value="ECO:0007669"/>
    <property type="project" value="TreeGrafter"/>
</dbReference>
<keyword evidence="5" id="KW-0862">Zinc</keyword>
<keyword evidence="2" id="KW-0963">Cytoplasm</keyword>
<proteinExistence type="predicted"/>
<dbReference type="AlphaFoldDB" id="A0A976M7S7"/>
<name>A0A976M7S7_THEOR</name>
<dbReference type="InterPro" id="IPR036236">
    <property type="entry name" value="Znf_C2H2_sf"/>
</dbReference>
<evidence type="ECO:0000313" key="7">
    <source>
        <dbReference type="EMBL" id="UKJ90131.1"/>
    </source>
</evidence>
<evidence type="ECO:0000256" key="4">
    <source>
        <dbReference type="ARBA" id="ARBA00022737"/>
    </source>
</evidence>
<accession>A0A976M7S7</accession>
<dbReference type="Pfam" id="PF12756">
    <property type="entry name" value="zf-C2H2_2"/>
    <property type="match status" value="1"/>
</dbReference>
<evidence type="ECO:0000256" key="5">
    <source>
        <dbReference type="ARBA" id="ARBA00022833"/>
    </source>
</evidence>
<organism evidence="7 8">
    <name type="scientific">Theileria orientalis</name>
    <dbReference type="NCBI Taxonomy" id="68886"/>
    <lineage>
        <taxon>Eukaryota</taxon>
        <taxon>Sar</taxon>
        <taxon>Alveolata</taxon>
        <taxon>Apicomplexa</taxon>
        <taxon>Aconoidasida</taxon>
        <taxon>Piroplasmida</taxon>
        <taxon>Theileriidae</taxon>
        <taxon>Theileria</taxon>
    </lineage>
</organism>
<dbReference type="SUPFAM" id="SSF57667">
    <property type="entry name" value="beta-beta-alpha zinc fingers"/>
    <property type="match status" value="1"/>
</dbReference>